<dbReference type="AlphaFoldDB" id="A0A7H8TA15"/>
<evidence type="ECO:0000313" key="2">
    <source>
        <dbReference type="EMBL" id="QKZ20353.1"/>
    </source>
</evidence>
<dbReference type="Proteomes" id="UP000509418">
    <property type="component" value="Chromosome"/>
</dbReference>
<feature type="compositionally biased region" description="Basic and acidic residues" evidence="1">
    <location>
        <begin position="13"/>
        <end position="23"/>
    </location>
</feature>
<name>A0A7H8TA15_STRCX</name>
<evidence type="ECO:0000313" key="3">
    <source>
        <dbReference type="Proteomes" id="UP000509418"/>
    </source>
</evidence>
<gene>
    <name evidence="2" type="ORF">HUT05_25175</name>
</gene>
<keyword evidence="3" id="KW-1185">Reference proteome</keyword>
<evidence type="ECO:0000256" key="1">
    <source>
        <dbReference type="SAM" id="MobiDB-lite"/>
    </source>
</evidence>
<accession>A0A7H8TA15</accession>
<protein>
    <submittedName>
        <fullName evidence="2">Uncharacterized protein</fullName>
    </submittedName>
</protein>
<proteinExistence type="predicted"/>
<organism evidence="2 3">
    <name type="scientific">Streptomyces chartreusis</name>
    <dbReference type="NCBI Taxonomy" id="1969"/>
    <lineage>
        <taxon>Bacteria</taxon>
        <taxon>Bacillati</taxon>
        <taxon>Actinomycetota</taxon>
        <taxon>Actinomycetes</taxon>
        <taxon>Kitasatosporales</taxon>
        <taxon>Streptomycetaceae</taxon>
        <taxon>Streptomyces</taxon>
    </lineage>
</organism>
<sequence>MPRSRKAAQPPVTRDERPARKPPQETAQVLADQLYELHIAAGKDQEYLERWPGDTDLLGVLDFAQEYARALKGDSFQKAAVLRMQLAQWLRLAADPFQLAAIDDARTGPQPLTWETIALSLGYLSRSGNPNPGSAKNLRDRLYVAVNGEPGDRRQPQVAHLIDRREAERRRAELRFIEAGEARYAEVDAVARALLDRYEAGEVLADPEDDGFWWEELAGAVVDRQGPADRARLAVYVRAVVRQTYAFSKRTNQEPASTDMSRELLERAAAISGLGATPARE</sequence>
<feature type="region of interest" description="Disordered" evidence="1">
    <location>
        <begin position="1"/>
        <end position="25"/>
    </location>
</feature>
<dbReference type="EMBL" id="CP056041">
    <property type="protein sequence ID" value="QKZ20353.1"/>
    <property type="molecule type" value="Genomic_DNA"/>
</dbReference>
<reference evidence="2 3" key="1">
    <citation type="submission" date="2020-06" db="EMBL/GenBank/DDBJ databases">
        <title>Genome mining for natural products.</title>
        <authorList>
            <person name="Zhang B."/>
            <person name="Shi J."/>
            <person name="Ge H."/>
        </authorList>
    </citation>
    <scope>NUCLEOTIDE SEQUENCE [LARGE SCALE GENOMIC DNA]</scope>
    <source>
        <strain evidence="2 3">NA02069</strain>
    </source>
</reference>